<dbReference type="Gene3D" id="1.20.120.330">
    <property type="entry name" value="Nucleotidyltransferases domain 2"/>
    <property type="match status" value="1"/>
</dbReference>
<gene>
    <name evidence="1" type="ORF">FYJ37_16840</name>
</gene>
<evidence type="ECO:0000313" key="1">
    <source>
        <dbReference type="EMBL" id="MSS41924.1"/>
    </source>
</evidence>
<evidence type="ECO:0000313" key="2">
    <source>
        <dbReference type="Proteomes" id="UP000462363"/>
    </source>
</evidence>
<proteinExistence type="predicted"/>
<dbReference type="AlphaFoldDB" id="A0A844FDQ4"/>
<accession>A0A844FDQ4</accession>
<reference evidence="1 2" key="1">
    <citation type="submission" date="2019-08" db="EMBL/GenBank/DDBJ databases">
        <title>In-depth cultivation of the pig gut microbiome towards novel bacterial diversity and tailored functional studies.</title>
        <authorList>
            <person name="Wylensek D."/>
            <person name="Hitch T.C.A."/>
            <person name="Clavel T."/>
        </authorList>
    </citation>
    <scope>NUCLEOTIDE SEQUENCE [LARGE SCALE GENOMIC DNA]</scope>
    <source>
        <strain evidence="1 2">BL-389-WT-3D</strain>
    </source>
</reference>
<sequence length="44" mass="5212">MFEIPEYRGANNRAYYAIYHIISAIHVLDEVDCNRHNDTIVNFI</sequence>
<dbReference type="Proteomes" id="UP000462363">
    <property type="component" value="Unassembled WGS sequence"/>
</dbReference>
<organism evidence="1 2">
    <name type="scientific">Clostridium scindens (strain JCM 10418 / VPI 12708)</name>
    <dbReference type="NCBI Taxonomy" id="29347"/>
    <lineage>
        <taxon>Bacteria</taxon>
        <taxon>Bacillati</taxon>
        <taxon>Bacillota</taxon>
        <taxon>Clostridia</taxon>
        <taxon>Lachnospirales</taxon>
        <taxon>Lachnospiraceae</taxon>
    </lineage>
</organism>
<comment type="caution">
    <text evidence="1">The sequence shown here is derived from an EMBL/GenBank/DDBJ whole genome shotgun (WGS) entry which is preliminary data.</text>
</comment>
<name>A0A844FDQ4_CLOSV</name>
<protein>
    <submittedName>
        <fullName evidence="1">Uncharacterized protein</fullName>
    </submittedName>
</protein>
<dbReference type="EMBL" id="VUMB01000061">
    <property type="protein sequence ID" value="MSS41924.1"/>
    <property type="molecule type" value="Genomic_DNA"/>
</dbReference>